<dbReference type="InterPro" id="IPR017531">
    <property type="entry name" value="Hydrolase-1_PEP"/>
</dbReference>
<dbReference type="Pfam" id="PF12146">
    <property type="entry name" value="Hydrolase_4"/>
    <property type="match status" value="1"/>
</dbReference>
<keyword evidence="2" id="KW-0378">Hydrolase</keyword>
<dbReference type="NCBIfam" id="TIGR03100">
    <property type="entry name" value="hydr1_PEP"/>
    <property type="match status" value="1"/>
</dbReference>
<name>A0ABT2YFB6_9BURK</name>
<protein>
    <submittedName>
        <fullName evidence="2">Hydrolase 1, exosortase A system-associated</fullName>
    </submittedName>
</protein>
<sequence length="292" mass="32320">MNRPYVESVLNFHCEGENLLGIVSTPKPTHPSNDLGVVIVVGGPQYRAGSHRLFVQLARSLASKGFATLRFDYRGMGDSSGLARDFLAVTPDIKAAIDALMKAQPHLNQITLWGLCDGASASLLYFDDTLDDRVKNVIIVNPWVRSAESLARTQVKYYYLQRLRQPEFWRKLFSGKVPASAISGLGENIKQASRASSSPAIAHTSFQTRMARALSNDKLSILLILSGQDYTAKEFIEYSNSSKGARRFSSKSTLSRIDPLAADHTFSSSAEKEKIITKIQSWLNDNLTSHKH</sequence>
<dbReference type="Proteomes" id="UP001209701">
    <property type="component" value="Unassembled WGS sequence"/>
</dbReference>
<keyword evidence="3" id="KW-1185">Reference proteome</keyword>
<dbReference type="GO" id="GO:0016787">
    <property type="term" value="F:hydrolase activity"/>
    <property type="evidence" value="ECO:0007669"/>
    <property type="project" value="UniProtKB-KW"/>
</dbReference>
<dbReference type="InterPro" id="IPR053145">
    <property type="entry name" value="AB_hydrolase_Est10"/>
</dbReference>
<evidence type="ECO:0000313" key="2">
    <source>
        <dbReference type="EMBL" id="MCV2368748.1"/>
    </source>
</evidence>
<dbReference type="PANTHER" id="PTHR43265">
    <property type="entry name" value="ESTERASE ESTD"/>
    <property type="match status" value="1"/>
</dbReference>
<evidence type="ECO:0000259" key="1">
    <source>
        <dbReference type="Pfam" id="PF12146"/>
    </source>
</evidence>
<organism evidence="2 3">
    <name type="scientific">Roseateles oligotrophus</name>
    <dbReference type="NCBI Taxonomy" id="1769250"/>
    <lineage>
        <taxon>Bacteria</taxon>
        <taxon>Pseudomonadati</taxon>
        <taxon>Pseudomonadota</taxon>
        <taxon>Betaproteobacteria</taxon>
        <taxon>Burkholderiales</taxon>
        <taxon>Sphaerotilaceae</taxon>
        <taxon>Roseateles</taxon>
    </lineage>
</organism>
<dbReference type="InterPro" id="IPR029058">
    <property type="entry name" value="AB_hydrolase_fold"/>
</dbReference>
<dbReference type="SUPFAM" id="SSF53474">
    <property type="entry name" value="alpha/beta-Hydrolases"/>
    <property type="match status" value="1"/>
</dbReference>
<reference evidence="2 3" key="1">
    <citation type="submission" date="2021-11" db="EMBL/GenBank/DDBJ databases">
        <authorList>
            <person name="Liang Q."/>
            <person name="Mou H."/>
            <person name="Liu Z."/>
        </authorList>
    </citation>
    <scope>NUCLEOTIDE SEQUENCE [LARGE SCALE GENOMIC DNA]</scope>
    <source>
        <strain evidence="2 3">CHU3</strain>
    </source>
</reference>
<dbReference type="EMBL" id="JAJIRN010000005">
    <property type="protein sequence ID" value="MCV2368748.1"/>
    <property type="molecule type" value="Genomic_DNA"/>
</dbReference>
<dbReference type="Gene3D" id="3.40.50.1820">
    <property type="entry name" value="alpha/beta hydrolase"/>
    <property type="match status" value="1"/>
</dbReference>
<dbReference type="PANTHER" id="PTHR43265:SF1">
    <property type="entry name" value="ESTERASE ESTD"/>
    <property type="match status" value="1"/>
</dbReference>
<gene>
    <name evidence="2" type="ORF">LNV07_11685</name>
</gene>
<proteinExistence type="predicted"/>
<dbReference type="InterPro" id="IPR022742">
    <property type="entry name" value="Hydrolase_4"/>
</dbReference>
<evidence type="ECO:0000313" key="3">
    <source>
        <dbReference type="Proteomes" id="UP001209701"/>
    </source>
</evidence>
<comment type="caution">
    <text evidence="2">The sequence shown here is derived from an EMBL/GenBank/DDBJ whole genome shotgun (WGS) entry which is preliminary data.</text>
</comment>
<accession>A0ABT2YFB6</accession>
<feature type="domain" description="Serine aminopeptidase S33" evidence="1">
    <location>
        <begin position="50"/>
        <end position="184"/>
    </location>
</feature>
<dbReference type="RefSeq" id="WP_263571347.1">
    <property type="nucleotide sequence ID" value="NZ_JAJIRN010000005.1"/>
</dbReference>